<evidence type="ECO:0000313" key="2">
    <source>
        <dbReference type="EMBL" id="AEA33979.1"/>
    </source>
</evidence>
<dbReference type="HOGENOM" id="CLU_009583_0_0_7"/>
<dbReference type="PANTHER" id="PTHR45947">
    <property type="entry name" value="SULFOQUINOVOSYL TRANSFERASE SQD2"/>
    <property type="match status" value="1"/>
</dbReference>
<dbReference type="GO" id="GO:0016757">
    <property type="term" value="F:glycosyltransferase activity"/>
    <property type="evidence" value="ECO:0007669"/>
    <property type="project" value="UniProtKB-ARBA"/>
</dbReference>
<feature type="domain" description="Glycosyltransferase subfamily 4-like N-terminal" evidence="1">
    <location>
        <begin position="17"/>
        <end position="180"/>
    </location>
</feature>
<dbReference type="AlphaFoldDB" id="F2LW45"/>
<gene>
    <name evidence="2" type="ordered locus">Hipma_1013</name>
</gene>
<evidence type="ECO:0000259" key="1">
    <source>
        <dbReference type="Pfam" id="PF13439"/>
    </source>
</evidence>
<dbReference type="KEGG" id="hmr:Hipma_1013"/>
<protein>
    <submittedName>
        <fullName evidence="2">Glycosyl transferase group 1</fullName>
    </submittedName>
</protein>
<dbReference type="InterPro" id="IPR050194">
    <property type="entry name" value="Glycosyltransferase_grp1"/>
</dbReference>
<dbReference type="Pfam" id="PF13439">
    <property type="entry name" value="Glyco_transf_4"/>
    <property type="match status" value="1"/>
</dbReference>
<name>F2LW45_HIPMA</name>
<dbReference type="CDD" id="cd03811">
    <property type="entry name" value="GT4_GT28_WabH-like"/>
    <property type="match status" value="1"/>
</dbReference>
<keyword evidence="3" id="KW-1185">Reference proteome</keyword>
<reference evidence="2 3" key="1">
    <citation type="journal article" date="2011" name="Stand. Genomic Sci.">
        <title>Complete genome sequence of the thermophilic sulfur-reducer Hippea maritima type strain (MH(2)).</title>
        <authorList>
            <person name="Huntemann M."/>
            <person name="Lu M."/>
            <person name="Nolan M."/>
            <person name="Lapidus A."/>
            <person name="Lucas S."/>
            <person name="Hammon N."/>
            <person name="Deshpande S."/>
            <person name="Cheng J.F."/>
            <person name="Tapia R."/>
            <person name="Han C."/>
            <person name="Goodwin L."/>
            <person name="Pitluck S."/>
            <person name="Liolios K."/>
            <person name="Pagani I."/>
            <person name="Ivanova N."/>
            <person name="Ovchinikova G."/>
            <person name="Pati A."/>
            <person name="Chen A."/>
            <person name="Palaniappan K."/>
            <person name="Land M."/>
            <person name="Hauser L."/>
            <person name="Jeffries C.D."/>
            <person name="Detter J.C."/>
            <person name="Brambilla E.M."/>
            <person name="Rohde M."/>
            <person name="Spring S."/>
            <person name="Goker M."/>
            <person name="Woyke T."/>
            <person name="Bristow J."/>
            <person name="Eisen J.A."/>
            <person name="Markowitz V."/>
            <person name="Hugenholtz P."/>
            <person name="Kyrpides N.C."/>
            <person name="Klenk H.P."/>
            <person name="Mavromatis K."/>
        </authorList>
    </citation>
    <scope>NUCLEOTIDE SEQUENCE [LARGE SCALE GENOMIC DNA]</scope>
    <source>
        <strain evidence="3">ATCC 700847 / DSM 10411 / MH2</strain>
    </source>
</reference>
<sequence length="372" mass="42031">MARIKRVLFVLDMFGFFGGPERRAYRIAKGLKRLGYEIVIISIMKAEDGVIKRAKEDGIESYQLTSEGNKALKSFRVDVFLKLRKLINHIAPDVVFTFEFLADYTTKMALTGKSTPVYTFIGSTVWKWEKKWHRRVVMEHFTKKSRLYVVNSNTVRDSVLRVLPMVKDKIAVVYNPIDTDYFKPLSEKERYRTKKEYNLKEDDFVVGSVVRFYNPKGADVLVEAFYKGNIEGRLVLVGDGPFKGKLEQMVRDFGIEGRVVFLGAIEATPEIYNMFDVCVVPSQKGGFDNVVVEAMACGIPTVATKATGIGEVAENGRDLIITEIDAESVSEGMRRIMPVGDTIGINGRKFVVDRLDVMKISKRIEGLINATC</sequence>
<dbReference type="PANTHER" id="PTHR45947:SF3">
    <property type="entry name" value="SULFOQUINOVOSYL TRANSFERASE SQD2"/>
    <property type="match status" value="1"/>
</dbReference>
<reference evidence="3" key="2">
    <citation type="submission" date="2011-03" db="EMBL/GenBank/DDBJ databases">
        <title>The complete genome of Hippea maritima DSM 10411.</title>
        <authorList>
            <consortium name="US DOE Joint Genome Institute (JGI-PGF)"/>
            <person name="Lucas S."/>
            <person name="Copeland A."/>
            <person name="Lapidus A."/>
            <person name="Bruce D."/>
            <person name="Goodwin L."/>
            <person name="Pitluck S."/>
            <person name="Peters L."/>
            <person name="Kyrpides N."/>
            <person name="Mavromatis K."/>
            <person name="Pagani I."/>
            <person name="Ivanova N."/>
            <person name="Mikhailova N."/>
            <person name="Lu M."/>
            <person name="Detter J.C."/>
            <person name="Tapia R."/>
            <person name="Han C."/>
            <person name="Land M."/>
            <person name="Hauser L."/>
            <person name="Markowitz V."/>
            <person name="Cheng J.-F."/>
            <person name="Hugenholtz P."/>
            <person name="Woyke T."/>
            <person name="Wu D."/>
            <person name="Spring S."/>
            <person name="Schroeder M."/>
            <person name="Brambilla E."/>
            <person name="Klenk H.-P."/>
            <person name="Eisen J.A."/>
        </authorList>
    </citation>
    <scope>NUCLEOTIDE SEQUENCE [LARGE SCALE GENOMIC DNA]</scope>
    <source>
        <strain evidence="3">ATCC 700847 / DSM 10411 / MH2</strain>
    </source>
</reference>
<dbReference type="STRING" id="760142.Hipma_1013"/>
<dbReference type="RefSeq" id="WP_013682018.1">
    <property type="nucleotide sequence ID" value="NC_015318.1"/>
</dbReference>
<dbReference type="InterPro" id="IPR028098">
    <property type="entry name" value="Glyco_trans_4-like_N"/>
</dbReference>
<dbReference type="eggNOG" id="COG0438">
    <property type="taxonomic scope" value="Bacteria"/>
</dbReference>
<dbReference type="Pfam" id="PF13692">
    <property type="entry name" value="Glyco_trans_1_4"/>
    <property type="match status" value="1"/>
</dbReference>
<accession>F2LW45</accession>
<dbReference type="EMBL" id="CP002606">
    <property type="protein sequence ID" value="AEA33979.1"/>
    <property type="molecule type" value="Genomic_DNA"/>
</dbReference>
<dbReference type="SUPFAM" id="SSF53756">
    <property type="entry name" value="UDP-Glycosyltransferase/glycogen phosphorylase"/>
    <property type="match status" value="1"/>
</dbReference>
<proteinExistence type="predicted"/>
<keyword evidence="2" id="KW-0808">Transferase</keyword>
<evidence type="ECO:0000313" key="3">
    <source>
        <dbReference type="Proteomes" id="UP000008139"/>
    </source>
</evidence>
<organism evidence="2 3">
    <name type="scientific">Hippea maritima (strain ATCC 700847 / DSM 10411 / MH2)</name>
    <dbReference type="NCBI Taxonomy" id="760142"/>
    <lineage>
        <taxon>Bacteria</taxon>
        <taxon>Pseudomonadati</taxon>
        <taxon>Campylobacterota</taxon>
        <taxon>Desulfurellia</taxon>
        <taxon>Desulfurellales</taxon>
        <taxon>Hippeaceae</taxon>
        <taxon>Hippea</taxon>
    </lineage>
</organism>
<dbReference type="Proteomes" id="UP000008139">
    <property type="component" value="Chromosome"/>
</dbReference>
<dbReference type="InParanoid" id="F2LW45"/>
<dbReference type="OrthoDB" id="9803091at2"/>
<dbReference type="Gene3D" id="3.40.50.2000">
    <property type="entry name" value="Glycogen Phosphorylase B"/>
    <property type="match status" value="2"/>
</dbReference>